<accession>A0ACC2TCI1</accession>
<gene>
    <name evidence="1" type="ORF">DSO57_1028229</name>
</gene>
<organism evidence="1 2">
    <name type="scientific">Entomophthora muscae</name>
    <dbReference type="NCBI Taxonomy" id="34485"/>
    <lineage>
        <taxon>Eukaryota</taxon>
        <taxon>Fungi</taxon>
        <taxon>Fungi incertae sedis</taxon>
        <taxon>Zoopagomycota</taxon>
        <taxon>Entomophthoromycotina</taxon>
        <taxon>Entomophthoromycetes</taxon>
        <taxon>Entomophthorales</taxon>
        <taxon>Entomophthoraceae</taxon>
        <taxon>Entomophthora</taxon>
    </lineage>
</organism>
<name>A0ACC2TCI1_9FUNG</name>
<sequence>MLQEFHKNNSQAVGLVKATIAAMKLPPAHKNYALAALPGGGKPPLPKKESNAMAIVFLVWLGQSAVTQGNPAQSPTCFWQSWI</sequence>
<comment type="caution">
    <text evidence="1">The sequence shown here is derived from an EMBL/GenBank/DDBJ whole genome shotgun (WGS) entry which is preliminary data.</text>
</comment>
<dbReference type="EMBL" id="QTSX02003018">
    <property type="protein sequence ID" value="KAJ9072370.1"/>
    <property type="molecule type" value="Genomic_DNA"/>
</dbReference>
<evidence type="ECO:0000313" key="2">
    <source>
        <dbReference type="Proteomes" id="UP001165960"/>
    </source>
</evidence>
<reference evidence="1" key="1">
    <citation type="submission" date="2022-04" db="EMBL/GenBank/DDBJ databases">
        <title>Genome of the entomopathogenic fungus Entomophthora muscae.</title>
        <authorList>
            <person name="Elya C."/>
            <person name="Lovett B.R."/>
            <person name="Lee E."/>
            <person name="Macias A.M."/>
            <person name="Hajek A.E."/>
            <person name="De Bivort B.L."/>
            <person name="Kasson M.T."/>
            <person name="De Fine Licht H.H."/>
            <person name="Stajich J.E."/>
        </authorList>
    </citation>
    <scope>NUCLEOTIDE SEQUENCE</scope>
    <source>
        <strain evidence="1">Berkeley</strain>
    </source>
</reference>
<keyword evidence="2" id="KW-1185">Reference proteome</keyword>
<protein>
    <submittedName>
        <fullName evidence="1">Uncharacterized protein</fullName>
    </submittedName>
</protein>
<evidence type="ECO:0000313" key="1">
    <source>
        <dbReference type="EMBL" id="KAJ9072370.1"/>
    </source>
</evidence>
<dbReference type="Proteomes" id="UP001165960">
    <property type="component" value="Unassembled WGS sequence"/>
</dbReference>
<proteinExistence type="predicted"/>